<evidence type="ECO:0000313" key="2">
    <source>
        <dbReference type="Proteomes" id="UP000266673"/>
    </source>
</evidence>
<name>A0A397VMK1_9GLOM</name>
<keyword evidence="2" id="KW-1185">Reference proteome</keyword>
<dbReference type="Proteomes" id="UP000266673">
    <property type="component" value="Unassembled WGS sequence"/>
</dbReference>
<gene>
    <name evidence="1" type="ORF">C2G38_2033726</name>
</gene>
<dbReference type="AlphaFoldDB" id="A0A397VMK1"/>
<comment type="caution">
    <text evidence="1">The sequence shown here is derived from an EMBL/GenBank/DDBJ whole genome shotgun (WGS) entry which is preliminary data.</text>
</comment>
<reference evidence="1 2" key="1">
    <citation type="submission" date="2018-06" db="EMBL/GenBank/DDBJ databases">
        <title>Comparative genomics reveals the genomic features of Rhizophagus irregularis, R. cerebriforme, R. diaphanum and Gigaspora rosea, and their symbiotic lifestyle signature.</title>
        <authorList>
            <person name="Morin E."/>
            <person name="San Clemente H."/>
            <person name="Chen E.C.H."/>
            <person name="De La Providencia I."/>
            <person name="Hainaut M."/>
            <person name="Kuo A."/>
            <person name="Kohler A."/>
            <person name="Murat C."/>
            <person name="Tang N."/>
            <person name="Roy S."/>
            <person name="Loubradou J."/>
            <person name="Henrissat B."/>
            <person name="Grigoriev I.V."/>
            <person name="Corradi N."/>
            <person name="Roux C."/>
            <person name="Martin F.M."/>
        </authorList>
    </citation>
    <scope>NUCLEOTIDE SEQUENCE [LARGE SCALE GENOMIC DNA]</scope>
    <source>
        <strain evidence="1 2">DAOM 194757</strain>
    </source>
</reference>
<sequence>MSSSKSEEPLNDDQIQTMISIDDQHEPHELHGGKKINQYVLSPNKHCIATCSEEDKSIFVWTITEELIVKYHNSLNINDINGFERVSYFTLKGISDCKQVMLDFEVWNMGYENFDEDLHNFCFIGSGKEERLFFSGPHSETKSYNSYILNPHTHTFDKPPNNDVLHDIYPVTYESYYSINSFNIISDYIIKIDTNHLSIQRLSQNEIWKSYIELKERCYGNTYTYFNKNEIIQFTQTILDKYKKCQSNQALTQNYPIGKGICRNDQCPWITWMIEYEKTNNPWDKTDELCGEIQLNAQIESGKEIKEIKEIDVTSFPIYGNILEKKVLENGDIMLITTTCIQIYTINLVDNSNENFTGKLIYCWGIDDPKIENETTPKQIIIEFLTSFEDIMNLNFANFDHEVLPPPTLNIFIQFAKDGFVLKDLDYKESALLKLYVNDILYQIISIMSIYWHNWREKINELLTYCYEYSLLMYENGDIYSFRLIIDQIAFSLIKLEKDNRNQRSCCDIISNNNFISMVT</sequence>
<dbReference type="EMBL" id="QKWP01000318">
    <property type="protein sequence ID" value="RIB22239.1"/>
    <property type="molecule type" value="Genomic_DNA"/>
</dbReference>
<accession>A0A397VMK1</accession>
<protein>
    <submittedName>
        <fullName evidence="1">Uncharacterized protein</fullName>
    </submittedName>
</protein>
<proteinExistence type="predicted"/>
<organism evidence="1 2">
    <name type="scientific">Gigaspora rosea</name>
    <dbReference type="NCBI Taxonomy" id="44941"/>
    <lineage>
        <taxon>Eukaryota</taxon>
        <taxon>Fungi</taxon>
        <taxon>Fungi incertae sedis</taxon>
        <taxon>Mucoromycota</taxon>
        <taxon>Glomeromycotina</taxon>
        <taxon>Glomeromycetes</taxon>
        <taxon>Diversisporales</taxon>
        <taxon>Gigasporaceae</taxon>
        <taxon>Gigaspora</taxon>
    </lineage>
</organism>
<evidence type="ECO:0000313" key="1">
    <source>
        <dbReference type="EMBL" id="RIB22239.1"/>
    </source>
</evidence>